<dbReference type="Pfam" id="PF00564">
    <property type="entry name" value="PB1"/>
    <property type="match status" value="1"/>
</dbReference>
<feature type="domain" description="PB1" evidence="1">
    <location>
        <begin position="12"/>
        <end position="100"/>
    </location>
</feature>
<comment type="caution">
    <text evidence="2">The sequence shown here is derived from an EMBL/GenBank/DDBJ whole genome shotgun (WGS) entry which is preliminary data.</text>
</comment>
<dbReference type="PANTHER" id="PTHR31066:SF27">
    <property type="entry name" value="EXPRESSED PROTEIN"/>
    <property type="match status" value="1"/>
</dbReference>
<evidence type="ECO:0000259" key="1">
    <source>
        <dbReference type="SMART" id="SM00666"/>
    </source>
</evidence>
<dbReference type="InterPro" id="IPR053198">
    <property type="entry name" value="Gynoecium_Dev_Regulator"/>
</dbReference>
<evidence type="ECO:0000313" key="2">
    <source>
        <dbReference type="EMBL" id="DAD38950.1"/>
    </source>
</evidence>
<dbReference type="PANTHER" id="PTHR31066">
    <property type="entry name" value="OS05G0427100 PROTEIN-RELATED"/>
    <property type="match status" value="1"/>
</dbReference>
<sequence>MCSYGGRIIPRPHDKSLCYLRGDTRIVVMDRHSSLADLSACLSGSLLNGRSFTLKYKLPNEDLNSLISITTNEDLENMIEEYDCTSALFLKPSRLWLFLFPSKPDSASSIGSLLDDFKSENWFIEALNGVGILLRGLLSNSTSFNCLLSLDGAHVDSSIDVEAQIKELGGNKLVKPGQDVQSMPNSPMLEMNSSFGSTSTSPSISNLPPIQVHVENCGAPFQD</sequence>
<reference evidence="2 3" key="1">
    <citation type="journal article" date="2020" name="Mol. Biol. Evol.">
        <title>Distinct Expression and Methylation Patterns for Genes with Different Fates following a Single Whole-Genome Duplication in Flowering Plants.</title>
        <authorList>
            <person name="Shi T."/>
            <person name="Rahmani R.S."/>
            <person name="Gugger P.F."/>
            <person name="Wang M."/>
            <person name="Li H."/>
            <person name="Zhang Y."/>
            <person name="Li Z."/>
            <person name="Wang Q."/>
            <person name="Van de Peer Y."/>
            <person name="Marchal K."/>
            <person name="Chen J."/>
        </authorList>
    </citation>
    <scope>NUCLEOTIDE SEQUENCE [LARGE SCALE GENOMIC DNA]</scope>
    <source>
        <tissue evidence="2">Leaf</tissue>
    </source>
</reference>
<accession>A0A822Z2N4</accession>
<evidence type="ECO:0000313" key="3">
    <source>
        <dbReference type="Proteomes" id="UP000607653"/>
    </source>
</evidence>
<dbReference type="CDD" id="cd06410">
    <property type="entry name" value="PB1_UP2"/>
    <property type="match status" value="1"/>
</dbReference>
<organism evidence="2 3">
    <name type="scientific">Nelumbo nucifera</name>
    <name type="common">Sacred lotus</name>
    <dbReference type="NCBI Taxonomy" id="4432"/>
    <lineage>
        <taxon>Eukaryota</taxon>
        <taxon>Viridiplantae</taxon>
        <taxon>Streptophyta</taxon>
        <taxon>Embryophyta</taxon>
        <taxon>Tracheophyta</taxon>
        <taxon>Spermatophyta</taxon>
        <taxon>Magnoliopsida</taxon>
        <taxon>Proteales</taxon>
        <taxon>Nelumbonaceae</taxon>
        <taxon>Nelumbo</taxon>
    </lineage>
</organism>
<dbReference type="Gene3D" id="3.10.20.90">
    <property type="entry name" value="Phosphatidylinositol 3-kinase Catalytic Subunit, Chain A, domain 1"/>
    <property type="match status" value="1"/>
</dbReference>
<dbReference type="InterPro" id="IPR000270">
    <property type="entry name" value="PB1_dom"/>
</dbReference>
<proteinExistence type="predicted"/>
<name>A0A822Z2N4_NELNU</name>
<gene>
    <name evidence="2" type="ORF">HUJ06_013272</name>
</gene>
<dbReference type="SUPFAM" id="SSF54277">
    <property type="entry name" value="CAD &amp; PB1 domains"/>
    <property type="match status" value="1"/>
</dbReference>
<dbReference type="Proteomes" id="UP000607653">
    <property type="component" value="Unassembled WGS sequence"/>
</dbReference>
<dbReference type="AlphaFoldDB" id="A0A822Z2N4"/>
<protein>
    <recommendedName>
        <fullName evidence="1">PB1 domain-containing protein</fullName>
    </recommendedName>
</protein>
<dbReference type="SMART" id="SM00666">
    <property type="entry name" value="PB1"/>
    <property type="match status" value="1"/>
</dbReference>
<dbReference type="EMBL" id="DUZY01000005">
    <property type="protein sequence ID" value="DAD38950.1"/>
    <property type="molecule type" value="Genomic_DNA"/>
</dbReference>
<keyword evidence="3" id="KW-1185">Reference proteome</keyword>